<dbReference type="AlphaFoldDB" id="Q9X4R1"/>
<comment type="similarity">
    <text evidence="2">Belongs to the LytR/CpsA/Psr (LCP) family.</text>
</comment>
<protein>
    <recommendedName>
        <fullName evidence="11">Regulatory protein MsrR</fullName>
    </recommendedName>
</protein>
<dbReference type="GO" id="GO:0005886">
    <property type="term" value="C:plasma membrane"/>
    <property type="evidence" value="ECO:0007669"/>
    <property type="project" value="UniProtKB-SubCell"/>
</dbReference>
<gene>
    <name evidence="13" type="primary">psR</name>
</gene>
<accession>Q9X4R1</accession>
<comment type="subcellular location">
    <subcellularLocation>
        <location evidence="1">Cell membrane</location>
        <topology evidence="1">Single-pass type II membrane protein</topology>
    </subcellularLocation>
</comment>
<evidence type="ECO:0000256" key="10">
    <source>
        <dbReference type="ARBA" id="ARBA00037178"/>
    </source>
</evidence>
<keyword evidence="8" id="KW-0472">Membrane</keyword>
<proteinExistence type="inferred from homology"/>
<reference evidence="13" key="1">
    <citation type="journal article" date="2001" name="Antimicrob. Agents Chemother.">
        <title>Penicillin-binding protein 5 and expression of ampicillin resistance in Enterococcus faecium.</title>
        <authorList>
            <person name="Rice L.B."/>
            <person name="Carias L.L."/>
            <person name="Hutton-Thomas R."/>
            <person name="Sifaoui F."/>
            <person name="Gutmann L."/>
            <person name="Rudin S.D."/>
        </authorList>
    </citation>
    <scope>NUCLEOTIDE SEQUENCE</scope>
    <source>
        <strain evidence="13">C68</strain>
    </source>
</reference>
<evidence type="ECO:0000313" key="13">
    <source>
        <dbReference type="EMBL" id="AAD26696.1"/>
    </source>
</evidence>
<dbReference type="NCBIfam" id="TIGR00350">
    <property type="entry name" value="lytR_cpsA_psr"/>
    <property type="match status" value="1"/>
</dbReference>
<keyword evidence="3" id="KW-1003">Cell membrane</keyword>
<sequence length="253" mass="28823">MKVSQKIILSILLLLTLVVGYFSIEFIHGFSSAKQSSTVKKVEPKSVPTHTKCGFDWFRCSFERRKRSLGFTSGCTIQPENTTSKTDLYHERFICRYSRLRNEMNKINAAYSYGGVDLLNQTLKENFKFEAPYYASITFQDFIDCVNELFPGGVKIDAEKSLDLDGVYINKGEQVMDGNTLLQYARFREDKEGDFGRIRRQQQVIKAISQQLKDVTSIFKLPKAVGKLLGSIQTNLPESVLLDCGMDFLKDIC</sequence>
<dbReference type="EMBL" id="AF117609">
    <property type="protein sequence ID" value="AAD26696.1"/>
    <property type="molecule type" value="Genomic_DNA"/>
</dbReference>
<feature type="domain" description="Cell envelope-related transcriptional attenuator" evidence="12">
    <location>
        <begin position="101"/>
        <end position="213"/>
    </location>
</feature>
<organism evidence="13">
    <name type="scientific">Enterococcus faecium</name>
    <name type="common">Streptococcus faecium</name>
    <dbReference type="NCBI Taxonomy" id="1352"/>
    <lineage>
        <taxon>Bacteria</taxon>
        <taxon>Bacillati</taxon>
        <taxon>Bacillota</taxon>
        <taxon>Bacilli</taxon>
        <taxon>Lactobacillales</taxon>
        <taxon>Enterococcaceae</taxon>
        <taxon>Enterococcus</taxon>
    </lineage>
</organism>
<dbReference type="PANTHER" id="PTHR33392:SF8">
    <property type="entry name" value="REGULATORY PROTEIN MSRR"/>
    <property type="match status" value="1"/>
</dbReference>
<dbReference type="Pfam" id="PF03816">
    <property type="entry name" value="LytR_cpsA_psr"/>
    <property type="match status" value="1"/>
</dbReference>
<evidence type="ECO:0000256" key="2">
    <source>
        <dbReference type="ARBA" id="ARBA00006068"/>
    </source>
</evidence>
<evidence type="ECO:0000256" key="4">
    <source>
        <dbReference type="ARBA" id="ARBA00022692"/>
    </source>
</evidence>
<evidence type="ECO:0000256" key="1">
    <source>
        <dbReference type="ARBA" id="ARBA00004401"/>
    </source>
</evidence>
<name>Q9X4R1_ENTFC</name>
<keyword evidence="6" id="KW-1133">Transmembrane helix</keyword>
<comment type="function">
    <text evidence="10">Involved in SarA attenuation. Affects resistance to oxacillin and teicoplanin, as well as the synthesis of virulence factors.</text>
</comment>
<evidence type="ECO:0000256" key="7">
    <source>
        <dbReference type="ARBA" id="ARBA00023015"/>
    </source>
</evidence>
<keyword evidence="4" id="KW-0812">Transmembrane</keyword>
<keyword evidence="7" id="KW-0805">Transcription regulation</keyword>
<keyword evidence="9" id="KW-0804">Transcription</keyword>
<dbReference type="Gene3D" id="3.40.630.190">
    <property type="entry name" value="LCP protein"/>
    <property type="match status" value="1"/>
</dbReference>
<evidence type="ECO:0000256" key="6">
    <source>
        <dbReference type="ARBA" id="ARBA00022989"/>
    </source>
</evidence>
<evidence type="ECO:0000256" key="11">
    <source>
        <dbReference type="ARBA" id="ARBA00040752"/>
    </source>
</evidence>
<evidence type="ECO:0000256" key="3">
    <source>
        <dbReference type="ARBA" id="ARBA00022475"/>
    </source>
</evidence>
<evidence type="ECO:0000256" key="5">
    <source>
        <dbReference type="ARBA" id="ARBA00022968"/>
    </source>
</evidence>
<evidence type="ECO:0000259" key="12">
    <source>
        <dbReference type="Pfam" id="PF03816"/>
    </source>
</evidence>
<dbReference type="InterPro" id="IPR004474">
    <property type="entry name" value="LytR_CpsA_psr"/>
</dbReference>
<evidence type="ECO:0000256" key="9">
    <source>
        <dbReference type="ARBA" id="ARBA00023163"/>
    </source>
</evidence>
<evidence type="ECO:0000256" key="8">
    <source>
        <dbReference type="ARBA" id="ARBA00023136"/>
    </source>
</evidence>
<dbReference type="PANTHER" id="PTHR33392">
    <property type="entry name" value="POLYISOPRENYL-TEICHOIC ACID--PEPTIDOGLYCAN TEICHOIC ACID TRANSFERASE TAGU"/>
    <property type="match status" value="1"/>
</dbReference>
<keyword evidence="5" id="KW-0735">Signal-anchor</keyword>
<dbReference type="InterPro" id="IPR050922">
    <property type="entry name" value="LytR/CpsA/Psr_CW_biosynth"/>
</dbReference>